<dbReference type="InterPro" id="IPR022258">
    <property type="entry name" value="Flagellar_operon_YvyF"/>
</dbReference>
<sequence>MGELKNCPSCGNLFVHALRAVCPECHRVEEERFQKVYTHVRKSKHRQSTILEVTEATGVSEEDIFRYIREGRLNLAHLPNFSYPCEGCGEPIRELRLCRACSGRISSGLEEEAKQKQWEARQIKDTRATYRARE</sequence>
<gene>
    <name evidence="1" type="ORF">MHA01_20100</name>
</gene>
<dbReference type="NCBIfam" id="TIGR03826">
    <property type="entry name" value="YvyF"/>
    <property type="match status" value="1"/>
</dbReference>
<comment type="caution">
    <text evidence="1">The sequence shown here is derived from an EMBL/GenBank/DDBJ whole genome shotgun (WGS) entry which is preliminary data.</text>
</comment>
<keyword evidence="2" id="KW-1185">Reference proteome</keyword>
<protein>
    <recommendedName>
        <fullName evidence="3">Flagellar protein</fullName>
    </recommendedName>
</protein>
<dbReference type="Proteomes" id="UP000321051">
    <property type="component" value="Unassembled WGS sequence"/>
</dbReference>
<dbReference type="RefSeq" id="WP_079475412.1">
    <property type="nucleotide sequence ID" value="NZ_BJUN01000010.1"/>
</dbReference>
<evidence type="ECO:0008006" key="3">
    <source>
        <dbReference type="Google" id="ProtNLM"/>
    </source>
</evidence>
<proteinExistence type="predicted"/>
<name>A0A510Y6X2_MARHA</name>
<evidence type="ECO:0000313" key="1">
    <source>
        <dbReference type="EMBL" id="GEK59105.1"/>
    </source>
</evidence>
<evidence type="ECO:0000313" key="2">
    <source>
        <dbReference type="Proteomes" id="UP000321051"/>
    </source>
</evidence>
<reference evidence="1 2" key="1">
    <citation type="submission" date="2019-07" db="EMBL/GenBank/DDBJ databases">
        <title>Whole genome shotgun sequence of Marinococcus halophilus NBRC 102359.</title>
        <authorList>
            <person name="Hosoyama A."/>
            <person name="Uohara A."/>
            <person name="Ohji S."/>
            <person name="Ichikawa N."/>
        </authorList>
    </citation>
    <scope>NUCLEOTIDE SEQUENCE [LARGE SCALE GENOMIC DNA]</scope>
    <source>
        <strain evidence="1 2">NBRC 102359</strain>
    </source>
</reference>
<dbReference type="EMBL" id="BJUN01000010">
    <property type="protein sequence ID" value="GEK59105.1"/>
    <property type="molecule type" value="Genomic_DNA"/>
</dbReference>
<accession>A0A510Y6X2</accession>
<dbReference type="AlphaFoldDB" id="A0A510Y6X2"/>
<organism evidence="1 2">
    <name type="scientific">Marinococcus halophilus</name>
    <dbReference type="NCBI Taxonomy" id="1371"/>
    <lineage>
        <taxon>Bacteria</taxon>
        <taxon>Bacillati</taxon>
        <taxon>Bacillota</taxon>
        <taxon>Bacilli</taxon>
        <taxon>Bacillales</taxon>
        <taxon>Bacillaceae</taxon>
        <taxon>Marinococcus</taxon>
    </lineage>
</organism>
<dbReference type="STRING" id="1371.GCA_900166605_01594"/>
<dbReference type="OrthoDB" id="1739831at2"/>